<evidence type="ECO:0000313" key="1">
    <source>
        <dbReference type="EMBL" id="SEP61519.1"/>
    </source>
</evidence>
<gene>
    <name evidence="1" type="ORF">SAMN05216232_0357</name>
</gene>
<proteinExistence type="predicted"/>
<dbReference type="RefSeq" id="WP_092501781.1">
    <property type="nucleotide sequence ID" value="NZ_FOEH01000001.1"/>
</dbReference>
<sequence>MIFIGEANGQIDNDPYFVESHLSVFEKNTEIFIPIANKFTYPKKIILTYQTIKGETIKYTYNVEEMTETHTLINESEKKSKKNNNVLYHVDLEGVEWIYPVKFKKPTEPLTHNTNNNLSISMFGSKLP</sequence>
<protein>
    <submittedName>
        <fullName evidence="1">Uncharacterized protein</fullName>
    </submittedName>
</protein>
<accession>A0A1H8ZAK6</accession>
<reference evidence="1 2" key="1">
    <citation type="submission" date="2016-10" db="EMBL/GenBank/DDBJ databases">
        <authorList>
            <person name="Varghese N."/>
            <person name="Submissions S."/>
        </authorList>
    </citation>
    <scope>NUCLEOTIDE SEQUENCE [LARGE SCALE GENOMIC DNA]</scope>
    <source>
        <strain evidence="1 2">CGMCC 1.7734</strain>
    </source>
</reference>
<keyword evidence="2" id="KW-1185">Reference proteome</keyword>
<dbReference type="EMBL" id="FOEH01000001">
    <property type="protein sequence ID" value="SEP61519.1"/>
    <property type="molecule type" value="Genomic_DNA"/>
</dbReference>
<name>A0A1H8ZAK6_9BACI</name>
<comment type="caution">
    <text evidence="1">The sequence shown here is derived from an EMBL/GenBank/DDBJ whole genome shotgun (WGS) entry which is preliminary data.</text>
</comment>
<evidence type="ECO:0000313" key="2">
    <source>
        <dbReference type="Proteomes" id="UP000198733"/>
    </source>
</evidence>
<dbReference type="Proteomes" id="UP000198733">
    <property type="component" value="Unassembled WGS sequence"/>
</dbReference>
<organism evidence="1 2">
    <name type="scientific">Virgibacillus subterraneus</name>
    <dbReference type="NCBI Taxonomy" id="621109"/>
    <lineage>
        <taxon>Bacteria</taxon>
        <taxon>Bacillati</taxon>
        <taxon>Bacillota</taxon>
        <taxon>Bacilli</taxon>
        <taxon>Bacillales</taxon>
        <taxon>Bacillaceae</taxon>
        <taxon>Virgibacillus</taxon>
    </lineage>
</organism>